<dbReference type="GO" id="GO:0007155">
    <property type="term" value="P:cell adhesion"/>
    <property type="evidence" value="ECO:0007669"/>
    <property type="project" value="TreeGrafter"/>
</dbReference>
<dbReference type="Proteomes" id="UP000551758">
    <property type="component" value="Unassembled WGS sequence"/>
</dbReference>
<evidence type="ECO:0000256" key="2">
    <source>
        <dbReference type="ARBA" id="ARBA00022692"/>
    </source>
</evidence>
<dbReference type="PANTHER" id="PTHR12035:SF42">
    <property type="entry name" value="IG-LIKE DOMAIN-CONTAINING PROTEIN"/>
    <property type="match status" value="1"/>
</dbReference>
<dbReference type="AlphaFoldDB" id="A0A7J7ENL9"/>
<comment type="subcellular location">
    <subcellularLocation>
        <location evidence="1">Membrane</location>
        <topology evidence="1">Single-pass membrane protein</topology>
    </subcellularLocation>
</comment>
<dbReference type="GO" id="GO:0033691">
    <property type="term" value="F:sialic acid binding"/>
    <property type="evidence" value="ECO:0007669"/>
    <property type="project" value="TreeGrafter"/>
</dbReference>
<dbReference type="SUPFAM" id="SSF48726">
    <property type="entry name" value="Immunoglobulin"/>
    <property type="match status" value="1"/>
</dbReference>
<dbReference type="PANTHER" id="PTHR12035">
    <property type="entry name" value="SIALIC ACID BINDING IMMUNOGLOBULIN-LIKE LECTIN"/>
    <property type="match status" value="1"/>
</dbReference>
<organism evidence="5 6">
    <name type="scientific">Diceros bicornis minor</name>
    <name type="common">South-central black rhinoceros</name>
    <dbReference type="NCBI Taxonomy" id="77932"/>
    <lineage>
        <taxon>Eukaryota</taxon>
        <taxon>Metazoa</taxon>
        <taxon>Chordata</taxon>
        <taxon>Craniata</taxon>
        <taxon>Vertebrata</taxon>
        <taxon>Euteleostomi</taxon>
        <taxon>Mammalia</taxon>
        <taxon>Eutheria</taxon>
        <taxon>Laurasiatheria</taxon>
        <taxon>Perissodactyla</taxon>
        <taxon>Rhinocerotidae</taxon>
        <taxon>Diceros</taxon>
    </lineage>
</organism>
<dbReference type="InterPro" id="IPR036179">
    <property type="entry name" value="Ig-like_dom_sf"/>
</dbReference>
<evidence type="ECO:0000313" key="6">
    <source>
        <dbReference type="Proteomes" id="UP000551758"/>
    </source>
</evidence>
<dbReference type="EMBL" id="JACDTQ010002604">
    <property type="protein sequence ID" value="KAF5917194.1"/>
    <property type="molecule type" value="Genomic_DNA"/>
</dbReference>
<evidence type="ECO:0000256" key="4">
    <source>
        <dbReference type="ARBA" id="ARBA00023136"/>
    </source>
</evidence>
<dbReference type="Gene3D" id="2.60.40.10">
    <property type="entry name" value="Immunoglobulins"/>
    <property type="match status" value="1"/>
</dbReference>
<gene>
    <name evidence="5" type="ORF">HPG69_014127</name>
</gene>
<comment type="caution">
    <text evidence="5">The sequence shown here is derived from an EMBL/GenBank/DDBJ whole genome shotgun (WGS) entry which is preliminary data.</text>
</comment>
<reference evidence="5 6" key="1">
    <citation type="journal article" date="2020" name="Mol. Biol. Evol.">
        <title>Interspecific Gene Flow and the Evolution of Specialization in Black and White Rhinoceros.</title>
        <authorList>
            <person name="Moodley Y."/>
            <person name="Westbury M.V."/>
            <person name="Russo I.M."/>
            <person name="Gopalakrishnan S."/>
            <person name="Rakotoarivelo A."/>
            <person name="Olsen R.A."/>
            <person name="Prost S."/>
            <person name="Tunstall T."/>
            <person name="Ryder O.A."/>
            <person name="Dalen L."/>
            <person name="Bruford M.W."/>
        </authorList>
    </citation>
    <scope>NUCLEOTIDE SEQUENCE [LARGE SCALE GENOMIC DNA]</scope>
    <source>
        <strain evidence="5">SBR-YM</strain>
        <tissue evidence="5">Skin</tissue>
    </source>
</reference>
<keyword evidence="2" id="KW-0812">Transmembrane</keyword>
<evidence type="ECO:0000313" key="5">
    <source>
        <dbReference type="EMBL" id="KAF5917194.1"/>
    </source>
</evidence>
<feature type="non-terminal residue" evidence="5">
    <location>
        <position position="167"/>
    </location>
</feature>
<sequence length="167" mass="18590">VPLLWTVTAPCPLRSFILELSSAREAAPEARWSQDRPSRSDLEMPLLLPLLWAGSLQDAPRYKVQVQESVMVQESLCVLVPCTISCVGAGWNDPTPAYGSWFQKSGYSSKDVLMVTNNPARKGKSKTRFPFRLSGDPWTNNCSLSIADAKKAGRVDTIIFNWREEGM</sequence>
<dbReference type="InterPro" id="IPR051036">
    <property type="entry name" value="SIGLEC"/>
</dbReference>
<dbReference type="InterPro" id="IPR013783">
    <property type="entry name" value="Ig-like_fold"/>
</dbReference>
<keyword evidence="6" id="KW-1185">Reference proteome</keyword>
<accession>A0A7J7ENL9</accession>
<keyword evidence="3" id="KW-1133">Transmembrane helix</keyword>
<evidence type="ECO:0000256" key="1">
    <source>
        <dbReference type="ARBA" id="ARBA00004167"/>
    </source>
</evidence>
<protein>
    <submittedName>
        <fullName evidence="5">Uncharacterized protein</fullName>
    </submittedName>
</protein>
<name>A0A7J7ENL9_DICBM</name>
<proteinExistence type="predicted"/>
<evidence type="ECO:0000256" key="3">
    <source>
        <dbReference type="ARBA" id="ARBA00022989"/>
    </source>
</evidence>
<keyword evidence="4" id="KW-0472">Membrane</keyword>
<dbReference type="GO" id="GO:0005886">
    <property type="term" value="C:plasma membrane"/>
    <property type="evidence" value="ECO:0007669"/>
    <property type="project" value="TreeGrafter"/>
</dbReference>